<gene>
    <name evidence="2" type="ORF">QDX21_12930</name>
</gene>
<dbReference type="AlphaFoldDB" id="A0AAJ6AGW3"/>
<accession>A0AAJ6AGW3</accession>
<organism evidence="2 3">
    <name type="scientific">Auritidibacter ignavus</name>
    <dbReference type="NCBI Taxonomy" id="678932"/>
    <lineage>
        <taxon>Bacteria</taxon>
        <taxon>Bacillati</taxon>
        <taxon>Actinomycetota</taxon>
        <taxon>Actinomycetes</taxon>
        <taxon>Micrococcales</taxon>
        <taxon>Micrococcaceae</taxon>
        <taxon>Auritidibacter</taxon>
    </lineage>
</organism>
<keyword evidence="3" id="KW-1185">Reference proteome</keyword>
<dbReference type="EMBL" id="CP122566">
    <property type="protein sequence ID" value="WGH93171.1"/>
    <property type="molecule type" value="Genomic_DNA"/>
</dbReference>
<keyword evidence="2" id="KW-0489">Methyltransferase</keyword>
<reference evidence="2 3" key="1">
    <citation type="submission" date="2023-03" db="EMBL/GenBank/DDBJ databases">
        <title>Complete genome sequences of several Auritidibacter ignavus strains isolated from ear infections.</title>
        <authorList>
            <person name="Baehr T."/>
            <person name="Baumhoegger A.M."/>
        </authorList>
    </citation>
    <scope>NUCLEOTIDE SEQUENCE [LARGE SCALE GENOMIC DNA]</scope>
    <source>
        <strain evidence="2 3">BABAE-6</strain>
    </source>
</reference>
<dbReference type="Proteomes" id="UP001224674">
    <property type="component" value="Chromosome"/>
</dbReference>
<dbReference type="Pfam" id="PF18096">
    <property type="entry name" value="Thump_like"/>
    <property type="match status" value="1"/>
</dbReference>
<dbReference type="EC" id="2.1.1.-" evidence="2"/>
<name>A0AAJ6AGW3_9MICC</name>
<evidence type="ECO:0000313" key="3">
    <source>
        <dbReference type="Proteomes" id="UP001224674"/>
    </source>
</evidence>
<evidence type="ECO:0000313" key="2">
    <source>
        <dbReference type="EMBL" id="WGH93171.1"/>
    </source>
</evidence>
<evidence type="ECO:0000259" key="1">
    <source>
        <dbReference type="Pfam" id="PF18096"/>
    </source>
</evidence>
<proteinExistence type="predicted"/>
<sequence>MNIVPTHQPTAENAETWAQLLSPAGRALLDKLTTETSYHREDPLQLATQLRRDGVDSTLATAVLTQLKLREKAHAKFGEFAQHMFFTTDGLQQATRLGVAAHHARRFQAHGIQHVIDLGCGIGGDAMAFAAIDLQVTAVEVDDITAAVATLNLTPFPHAEVIAAEVETWVADHAEQLSGAGLWLDPARREVSTAESAHRIFDPESFSPPLSFVERLADAGHAVGVKLGPGLAHDSIPTTAEAQWVSDHGSVVEVALWFNDLARPRVRRAALVTTAHGSAEFTSDREFGDDPKVEVRPTPSVGGYLYEPDGAVIRSGLIRELMAREFGATAQDSPSWLLDQHIAYFCSDHLVDSDFATAYRVVEVLPYHLKKLRAWIAEHGISRLDIKKRGVDVTPEQLRRMLMAGTAKTRKKTKAGGHQATFVLTRIGNSRVALVVEPAEQS</sequence>
<dbReference type="CDD" id="cd02440">
    <property type="entry name" value="AdoMet_MTases"/>
    <property type="match status" value="1"/>
</dbReference>
<keyword evidence="2" id="KW-0808">Transferase</keyword>
<dbReference type="Gene3D" id="3.40.50.150">
    <property type="entry name" value="Vaccinia Virus protein VP39"/>
    <property type="match status" value="1"/>
</dbReference>
<dbReference type="GO" id="GO:0008168">
    <property type="term" value="F:methyltransferase activity"/>
    <property type="evidence" value="ECO:0007669"/>
    <property type="project" value="UniProtKB-KW"/>
</dbReference>
<dbReference type="InterPro" id="IPR041497">
    <property type="entry name" value="Thump-like"/>
</dbReference>
<protein>
    <submittedName>
        <fullName evidence="2">Class I SAM-dependent methyltransferase</fullName>
        <ecNumber evidence="2">2.1.1.-</ecNumber>
    </submittedName>
</protein>
<dbReference type="InterPro" id="IPR029063">
    <property type="entry name" value="SAM-dependent_MTases_sf"/>
</dbReference>
<feature type="domain" description="THUMP-like" evidence="1">
    <location>
        <begin position="356"/>
        <end position="438"/>
    </location>
</feature>
<dbReference type="RefSeq" id="WP_279674854.1">
    <property type="nucleotide sequence ID" value="NZ_CP122565.1"/>
</dbReference>
<dbReference type="SUPFAM" id="SSF53335">
    <property type="entry name" value="S-adenosyl-L-methionine-dependent methyltransferases"/>
    <property type="match status" value="1"/>
</dbReference>
<dbReference type="GO" id="GO:0032259">
    <property type="term" value="P:methylation"/>
    <property type="evidence" value="ECO:0007669"/>
    <property type="project" value="UniProtKB-KW"/>
</dbReference>